<dbReference type="Pfam" id="PF05656">
    <property type="entry name" value="DUF805"/>
    <property type="match status" value="1"/>
</dbReference>
<name>A0ABS5PE55_9FLAO</name>
<keyword evidence="1" id="KW-1133">Transmembrane helix</keyword>
<feature type="transmembrane region" description="Helical" evidence="1">
    <location>
        <begin position="25"/>
        <end position="42"/>
    </location>
</feature>
<protein>
    <submittedName>
        <fullName evidence="2">DUF805 domain-containing protein</fullName>
    </submittedName>
</protein>
<keyword evidence="3" id="KW-1185">Reference proteome</keyword>
<comment type="caution">
    <text evidence="2">The sequence shown here is derived from an EMBL/GenBank/DDBJ whole genome shotgun (WGS) entry which is preliminary data.</text>
</comment>
<organism evidence="2 3">
    <name type="scientific">Flavobacterium psychroterrae</name>
    <dbReference type="NCBI Taxonomy" id="2133767"/>
    <lineage>
        <taxon>Bacteria</taxon>
        <taxon>Pseudomonadati</taxon>
        <taxon>Bacteroidota</taxon>
        <taxon>Flavobacteriia</taxon>
        <taxon>Flavobacteriales</taxon>
        <taxon>Flavobacteriaceae</taxon>
        <taxon>Flavobacterium</taxon>
    </lineage>
</organism>
<feature type="transmembrane region" description="Helical" evidence="1">
    <location>
        <begin position="85"/>
        <end position="105"/>
    </location>
</feature>
<feature type="transmembrane region" description="Helical" evidence="1">
    <location>
        <begin position="48"/>
        <end position="73"/>
    </location>
</feature>
<dbReference type="RefSeq" id="WP_213302818.1">
    <property type="nucleotide sequence ID" value="NZ_JAGYVZ010000015.1"/>
</dbReference>
<dbReference type="InterPro" id="IPR008523">
    <property type="entry name" value="DUF805"/>
</dbReference>
<accession>A0ABS5PE55</accession>
<gene>
    <name evidence="2" type="ORF">KHA90_16205</name>
</gene>
<dbReference type="EMBL" id="JAGYVZ010000015">
    <property type="protein sequence ID" value="MBS7232562.1"/>
    <property type="molecule type" value="Genomic_DNA"/>
</dbReference>
<dbReference type="Proteomes" id="UP000722625">
    <property type="component" value="Unassembled WGS sequence"/>
</dbReference>
<dbReference type="PANTHER" id="PTHR34980:SF2">
    <property type="entry name" value="INNER MEMBRANE PROTEIN YHAH-RELATED"/>
    <property type="match status" value="1"/>
</dbReference>
<dbReference type="PANTHER" id="PTHR34980">
    <property type="entry name" value="INNER MEMBRANE PROTEIN-RELATED-RELATED"/>
    <property type="match status" value="1"/>
</dbReference>
<sequence>MIEWYKKVVFENYANFNGRARREEFWFYNLAGLIISIVLMIIDQVSGLTFGVAKTGILGLVYGLAIFLPGLAVSVRRLHDINKSGWFSFIVLIPLIGVIWLLILFCKEGDQSRNDYGNDPKNIFDEMDEIGKE</sequence>
<keyword evidence="1" id="KW-0472">Membrane</keyword>
<evidence type="ECO:0000313" key="3">
    <source>
        <dbReference type="Proteomes" id="UP000722625"/>
    </source>
</evidence>
<reference evidence="2 3" key="1">
    <citation type="journal article" date="2018" name="Int. J. Syst. Evol. Microbiol.">
        <title>Flavobacterium chryseum sp. nov. and Flavobacterium psychroterrae sp. nov., novel environmental bacteria isolated from Antarctica.</title>
        <authorList>
            <person name="Kralova S."/>
            <person name="Svec P."/>
            <person name="Busse H.J."/>
            <person name="Stankova E."/>
            <person name="Vaczi P."/>
            <person name="Sedlacek I."/>
        </authorList>
    </citation>
    <scope>NUCLEOTIDE SEQUENCE [LARGE SCALE GENOMIC DNA]</scope>
    <source>
        <strain evidence="2 3">CCM 8827</strain>
    </source>
</reference>
<proteinExistence type="predicted"/>
<keyword evidence="1" id="KW-0812">Transmembrane</keyword>
<evidence type="ECO:0000313" key="2">
    <source>
        <dbReference type="EMBL" id="MBS7232562.1"/>
    </source>
</evidence>
<evidence type="ECO:0000256" key="1">
    <source>
        <dbReference type="SAM" id="Phobius"/>
    </source>
</evidence>